<evidence type="ECO:0000256" key="1">
    <source>
        <dbReference type="SAM" id="Phobius"/>
    </source>
</evidence>
<reference evidence="2 3" key="1">
    <citation type="journal article" date="2007" name="PLoS Genet.">
        <title>Patterns and implications of gene gain and loss in the evolution of Prochlorococcus.</title>
        <authorList>
            <person name="Kettler G.C."/>
            <person name="Martiny A.C."/>
            <person name="Huang K."/>
            <person name="Zucker J."/>
            <person name="Coleman M.L."/>
            <person name="Rodrigue S."/>
            <person name="Chen F."/>
            <person name="Lapidus A."/>
            <person name="Ferriera S."/>
            <person name="Johnson J."/>
            <person name="Steglich C."/>
            <person name="Church G.M."/>
            <person name="Richardson P."/>
            <person name="Chisholm S.W."/>
        </authorList>
    </citation>
    <scope>NUCLEOTIDE SEQUENCE [LARGE SCALE GENOMIC DNA]</scope>
    <source>
        <strain evidence="2 3">MIT 9515</strain>
    </source>
</reference>
<dbReference type="EMBL" id="CP000552">
    <property type="protein sequence ID" value="ABM72543.1"/>
    <property type="molecule type" value="Genomic_DNA"/>
</dbReference>
<name>A2BXN2_PROM5</name>
<gene>
    <name evidence="2" type="ordered locus">P9515_13361</name>
</gene>
<dbReference type="AlphaFoldDB" id="A2BXN2"/>
<dbReference type="HOGENOM" id="CLU_3102529_0_0_3"/>
<keyword evidence="1" id="KW-0812">Transmembrane</keyword>
<keyword evidence="1" id="KW-1133">Transmembrane helix</keyword>
<evidence type="ECO:0000313" key="2">
    <source>
        <dbReference type="EMBL" id="ABM72543.1"/>
    </source>
</evidence>
<sequence>MFLSTILQFETFLSGELLQTFELMITFLGLFGIIFYLLMTAENKKYFQKQK</sequence>
<evidence type="ECO:0000313" key="3">
    <source>
        <dbReference type="Proteomes" id="UP000001589"/>
    </source>
</evidence>
<protein>
    <submittedName>
        <fullName evidence="2">Uncharacterized protein</fullName>
    </submittedName>
</protein>
<dbReference type="Proteomes" id="UP000001589">
    <property type="component" value="Chromosome"/>
</dbReference>
<dbReference type="KEGG" id="pmc:P9515_13361"/>
<keyword evidence="1" id="KW-0472">Membrane</keyword>
<accession>A2BXN2</accession>
<organism evidence="2 3">
    <name type="scientific">Prochlorococcus marinus (strain MIT 9515)</name>
    <dbReference type="NCBI Taxonomy" id="167542"/>
    <lineage>
        <taxon>Bacteria</taxon>
        <taxon>Bacillati</taxon>
        <taxon>Cyanobacteriota</taxon>
        <taxon>Cyanophyceae</taxon>
        <taxon>Synechococcales</taxon>
        <taxon>Prochlorococcaceae</taxon>
        <taxon>Prochlorococcus</taxon>
    </lineage>
</organism>
<feature type="transmembrane region" description="Helical" evidence="1">
    <location>
        <begin position="20"/>
        <end position="41"/>
    </location>
</feature>
<dbReference type="STRING" id="167542.P9515_13361"/>
<proteinExistence type="predicted"/>